<dbReference type="EMBL" id="CP149782">
    <property type="protein sequence ID" value="WYF43588.1"/>
    <property type="molecule type" value="Genomic_DNA"/>
</dbReference>
<sequence length="600" mass="63726">MRRLALSLALAGSVLAQTAPPASTAPPVPTAPSAPAFARLAQWLPRHDFVPLPLFPLPNLWPVELPAAPASADTRPGDPAGQAPSPDLPVLAPSGSDLPLPALGGDLSTPVTGAAVRGLWVDAFGPGLKTRAQVQQTVEDAVALGVNTLFVQAIRRGDCLCMKSGLPLITDQALEKDFDPLAVITRLAHERGLKVIAWASVTGVANAAVPSTAPGHVMKTHGPNSGAQSWLARRADGSWLEGRDGWLDAGIPGAADFMVQSVVGLVRNYPVDGLQLDRIRYPDGGNWGYDPKTLARYRAETGASGTPAASDPRWQAWKREQVTALVRRIALEVKSVRPDAWMSAATITYGAPPAPGDLAAFAKSRTMTDVAQDWPTWVQQGLIELNVPMNYKRDALPEQRAWFDGWNSFAASVRRRADGQSSALAAGTALYLNPPVQSAAQAERSVRAGLGWVGYSYRTPTLGVYEGKESPAQGRELVRGALRAKPGILPADLRWNEVAPSARGLLGRIQGAQVLGGQVVTAWQEGREVAQVRTDGNGYYGFLILPAGRTEIRVGPQRWTVTVPERGVVRLPDLLLRPLPGAAPAPALVSPVTPPAVKPK</sequence>
<accession>A0AAU6PZ03</accession>
<dbReference type="PANTHER" id="PTHR43405">
    <property type="entry name" value="GLYCOSYL HYDROLASE DIGH"/>
    <property type="match status" value="1"/>
</dbReference>
<evidence type="ECO:0000313" key="5">
    <source>
        <dbReference type="EMBL" id="WYF43588.1"/>
    </source>
</evidence>
<organism evidence="5">
    <name type="scientific">Deinococcus sp. VB142</name>
    <dbReference type="NCBI Taxonomy" id="3112952"/>
    <lineage>
        <taxon>Bacteria</taxon>
        <taxon>Thermotogati</taxon>
        <taxon>Deinococcota</taxon>
        <taxon>Deinococci</taxon>
        <taxon>Deinococcales</taxon>
        <taxon>Deinococcaceae</taxon>
        <taxon>Deinococcus</taxon>
    </lineage>
</organism>
<evidence type="ECO:0000259" key="4">
    <source>
        <dbReference type="Pfam" id="PF02638"/>
    </source>
</evidence>
<feature type="domain" description="Glycosyl hydrolase-like 10" evidence="4">
    <location>
        <begin position="116"/>
        <end position="393"/>
    </location>
</feature>
<dbReference type="PANTHER" id="PTHR43405:SF1">
    <property type="entry name" value="GLYCOSYL HYDROLASE DIGH"/>
    <property type="match status" value="1"/>
</dbReference>
<dbReference type="AlphaFoldDB" id="A0AAU6PZ03"/>
<dbReference type="SUPFAM" id="SSF51445">
    <property type="entry name" value="(Trans)glycosidases"/>
    <property type="match status" value="1"/>
</dbReference>
<dbReference type="InterPro" id="IPR017853">
    <property type="entry name" value="GH"/>
</dbReference>
<dbReference type="Pfam" id="PF02638">
    <property type="entry name" value="GHL10"/>
    <property type="match status" value="1"/>
</dbReference>
<evidence type="ECO:0000256" key="1">
    <source>
        <dbReference type="ARBA" id="ARBA00022729"/>
    </source>
</evidence>
<reference evidence="5" key="1">
    <citation type="submission" date="2024-03" db="EMBL/GenBank/DDBJ databases">
        <title>Deinococcus weizhi sp. nov., isolated from human skin.</title>
        <authorList>
            <person name="Wei Z."/>
            <person name="Tian F."/>
            <person name="Yang C."/>
            <person name="Xin L.T."/>
            <person name="Wen Z.J."/>
            <person name="Lan K.C."/>
            <person name="Yu L."/>
            <person name="Zhe W."/>
            <person name="Dan F.D."/>
            <person name="Jun W."/>
            <person name="Rui Z."/>
            <person name="Yong X.J."/>
            <person name="Ting Y."/>
            <person name="Wei X."/>
            <person name="Xu Z.G."/>
            <person name="Xin Z."/>
            <person name="Dong F.G."/>
            <person name="Ni X.M."/>
            <person name="Zheng M.G."/>
            <person name="Chun Y."/>
            <person name="Qian W.X."/>
        </authorList>
    </citation>
    <scope>NUCLEOTIDE SEQUENCE</scope>
    <source>
        <strain evidence="5">VB142</strain>
    </source>
</reference>
<proteinExistence type="predicted"/>
<gene>
    <name evidence="5" type="ORF">WDJ50_09150</name>
</gene>
<protein>
    <submittedName>
        <fullName evidence="5">Family 10 glycosylhydrolase</fullName>
    </submittedName>
</protein>
<dbReference type="InterPro" id="IPR003790">
    <property type="entry name" value="GHL10"/>
</dbReference>
<dbReference type="RefSeq" id="WP_339094383.1">
    <property type="nucleotide sequence ID" value="NZ_CP149782.1"/>
</dbReference>
<dbReference type="InterPro" id="IPR052177">
    <property type="entry name" value="Divisome_Glycosyl_Hydrolase"/>
</dbReference>
<dbReference type="Gene3D" id="3.20.20.80">
    <property type="entry name" value="Glycosidases"/>
    <property type="match status" value="1"/>
</dbReference>
<feature type="region of interest" description="Disordered" evidence="2">
    <location>
        <begin position="68"/>
        <end position="95"/>
    </location>
</feature>
<feature type="chain" id="PRO_5043694380" evidence="3">
    <location>
        <begin position="19"/>
        <end position="600"/>
    </location>
</feature>
<evidence type="ECO:0000256" key="2">
    <source>
        <dbReference type="SAM" id="MobiDB-lite"/>
    </source>
</evidence>
<keyword evidence="1 3" id="KW-0732">Signal</keyword>
<feature type="signal peptide" evidence="3">
    <location>
        <begin position="1"/>
        <end position="18"/>
    </location>
</feature>
<name>A0AAU6PZ03_9DEIO</name>
<evidence type="ECO:0000256" key="3">
    <source>
        <dbReference type="SAM" id="SignalP"/>
    </source>
</evidence>